<dbReference type="Pfam" id="PF00011">
    <property type="entry name" value="HSP20"/>
    <property type="match status" value="1"/>
</dbReference>
<accession>A0A834H6P6</accession>
<dbReference type="CDD" id="cd00298">
    <property type="entry name" value="ACD_sHsps_p23-like"/>
    <property type="match status" value="1"/>
</dbReference>
<dbReference type="EMBL" id="WJXA01000003">
    <property type="protein sequence ID" value="KAF7147887.1"/>
    <property type="molecule type" value="Genomic_DNA"/>
</dbReference>
<dbReference type="PROSITE" id="PS01031">
    <property type="entry name" value="SHSP"/>
    <property type="match status" value="1"/>
</dbReference>
<dbReference type="PANTHER" id="PTHR46991:SF11">
    <property type="entry name" value="SMALL HEAT SHOCK PROTEIN HSPF"/>
    <property type="match status" value="1"/>
</dbReference>
<evidence type="ECO:0000256" key="1">
    <source>
        <dbReference type="ARBA" id="ARBA00022946"/>
    </source>
</evidence>
<gene>
    <name evidence="6" type="ORF">RHSIM_Rhsim03G0168200</name>
</gene>
<evidence type="ECO:0000313" key="6">
    <source>
        <dbReference type="EMBL" id="KAF7147887.1"/>
    </source>
</evidence>
<evidence type="ECO:0000259" key="5">
    <source>
        <dbReference type="PROSITE" id="PS01031"/>
    </source>
</evidence>
<dbReference type="PANTHER" id="PTHR46991">
    <property type="entry name" value="23.5 KDA HEAT SHOCK PROTEIN, MITOCHONDRIAL"/>
    <property type="match status" value="1"/>
</dbReference>
<keyword evidence="7" id="KW-1185">Reference proteome</keyword>
<reference evidence="6" key="1">
    <citation type="submission" date="2019-11" db="EMBL/GenBank/DDBJ databases">
        <authorList>
            <person name="Liu Y."/>
            <person name="Hou J."/>
            <person name="Li T.-Q."/>
            <person name="Guan C.-H."/>
            <person name="Wu X."/>
            <person name="Wu H.-Z."/>
            <person name="Ling F."/>
            <person name="Zhang R."/>
            <person name="Shi X.-G."/>
            <person name="Ren J.-P."/>
            <person name="Chen E.-F."/>
            <person name="Sun J.-M."/>
        </authorList>
    </citation>
    <scope>NUCLEOTIDE SEQUENCE</scope>
    <source>
        <strain evidence="6">Adult_tree_wgs_1</strain>
        <tissue evidence="6">Leaves</tissue>
    </source>
</reference>
<evidence type="ECO:0000313" key="7">
    <source>
        <dbReference type="Proteomes" id="UP000626092"/>
    </source>
</evidence>
<comment type="similarity">
    <text evidence="3 4">Belongs to the small heat shock protein (HSP20) family.</text>
</comment>
<proteinExistence type="inferred from homology"/>
<dbReference type="Proteomes" id="UP000626092">
    <property type="component" value="Unassembled WGS sequence"/>
</dbReference>
<evidence type="ECO:0000256" key="4">
    <source>
        <dbReference type="RuleBase" id="RU003616"/>
    </source>
</evidence>
<feature type="domain" description="SHSP" evidence="5">
    <location>
        <begin position="13"/>
        <end position="121"/>
    </location>
</feature>
<dbReference type="AlphaFoldDB" id="A0A834H6P6"/>
<name>A0A834H6P6_RHOSS</name>
<dbReference type="Gene3D" id="2.60.40.790">
    <property type="match status" value="1"/>
</dbReference>
<dbReference type="InterPro" id="IPR002068">
    <property type="entry name" value="A-crystallin/Hsp20_dom"/>
</dbReference>
<comment type="caution">
    <text evidence="6">The sequence shown here is derived from an EMBL/GenBank/DDBJ whole genome shotgun (WGS) entry which is preliminary data.</text>
</comment>
<dbReference type="SUPFAM" id="SSF49764">
    <property type="entry name" value="HSP20-like chaperones"/>
    <property type="match status" value="1"/>
</dbReference>
<dbReference type="OrthoDB" id="1431247at2759"/>
<dbReference type="InterPro" id="IPR044656">
    <property type="entry name" value="HSP14.7/HSP23.5/HSP23.6-like"/>
</dbReference>
<keyword evidence="1" id="KW-0809">Transit peptide</keyword>
<protein>
    <recommendedName>
        <fullName evidence="5">SHSP domain-containing protein</fullName>
    </recommendedName>
</protein>
<organism evidence="6 7">
    <name type="scientific">Rhododendron simsii</name>
    <name type="common">Sims's rhododendron</name>
    <dbReference type="NCBI Taxonomy" id="118357"/>
    <lineage>
        <taxon>Eukaryota</taxon>
        <taxon>Viridiplantae</taxon>
        <taxon>Streptophyta</taxon>
        <taxon>Embryophyta</taxon>
        <taxon>Tracheophyta</taxon>
        <taxon>Spermatophyta</taxon>
        <taxon>Magnoliopsida</taxon>
        <taxon>eudicotyledons</taxon>
        <taxon>Gunneridae</taxon>
        <taxon>Pentapetalae</taxon>
        <taxon>asterids</taxon>
        <taxon>Ericales</taxon>
        <taxon>Ericaceae</taxon>
        <taxon>Ericoideae</taxon>
        <taxon>Rhodoreae</taxon>
        <taxon>Rhododendron</taxon>
    </lineage>
</organism>
<evidence type="ECO:0000256" key="2">
    <source>
        <dbReference type="ARBA" id="ARBA00023016"/>
    </source>
</evidence>
<keyword evidence="2" id="KW-0346">Stress response</keyword>
<sequence length="121" mass="14033">MMDQFMDSPLFGTPVHGILPGRWEAKQTEDGFYIRMYTPGLGKENVSISGAHNYMRIDGYSSDGGFRQRYYSWRFSTRIDLPWNFYKCDQIKAEMKNGVLNIMVCSFGGEERDGRFCVEVE</sequence>
<evidence type="ECO:0000256" key="3">
    <source>
        <dbReference type="PROSITE-ProRule" id="PRU00285"/>
    </source>
</evidence>
<dbReference type="InterPro" id="IPR008978">
    <property type="entry name" value="HSP20-like_chaperone"/>
</dbReference>